<gene>
    <name evidence="9" type="ORF">COV55_03075</name>
</gene>
<dbReference type="SUPFAM" id="SSF54719">
    <property type="entry name" value="Fe,Mn superoxide dismutase (SOD), C-terminal domain"/>
    <property type="match status" value="1"/>
</dbReference>
<dbReference type="PRINTS" id="PR01703">
    <property type="entry name" value="MNSODISMTASE"/>
</dbReference>
<feature type="domain" description="Manganese/iron superoxide dismutase N-terminal" evidence="7">
    <location>
        <begin position="8"/>
        <end position="94"/>
    </location>
</feature>
<comment type="function">
    <text evidence="6">Destroys radicals which are normally produced within the cells and which are toxic to biological systems.</text>
</comment>
<feature type="binding site" evidence="5">
    <location>
        <position position="87"/>
    </location>
    <ligand>
        <name>Mn(2+)</name>
        <dbReference type="ChEBI" id="CHEBI:29035"/>
    </ligand>
</feature>
<dbReference type="GO" id="GO:0004784">
    <property type="term" value="F:superoxide dismutase activity"/>
    <property type="evidence" value="ECO:0007669"/>
    <property type="project" value="UniProtKB-EC"/>
</dbReference>
<dbReference type="InterPro" id="IPR036324">
    <property type="entry name" value="Mn/Fe_SOD_N_sf"/>
</dbReference>
<comment type="catalytic activity">
    <reaction evidence="6">
        <text>2 superoxide + 2 H(+) = H2O2 + O2</text>
        <dbReference type="Rhea" id="RHEA:20696"/>
        <dbReference type="ChEBI" id="CHEBI:15378"/>
        <dbReference type="ChEBI" id="CHEBI:15379"/>
        <dbReference type="ChEBI" id="CHEBI:16240"/>
        <dbReference type="ChEBI" id="CHEBI:18421"/>
        <dbReference type="EC" id="1.15.1.1"/>
    </reaction>
</comment>
<sequence>MKKYIKQFITPPLPYDYAALEPYIDQQTMKVHHDKHHVGYTIKLNAALEKHPDFFQYPAEVLLQKLEKIPTEVRTAVKNNGGGHVHHSFFWKIMTPAKQSDKPNQQLIKALDSAFGSFDKFKEMFENAATTLFGSGWTWLSVVNNKLIIEQTSNQDSPYSLGHRPILALDVWEHAYYLKYKNVRADYVKNFWDIINWNQVAENFATAK</sequence>
<evidence type="ECO:0000259" key="7">
    <source>
        <dbReference type="Pfam" id="PF00081"/>
    </source>
</evidence>
<dbReference type="PANTHER" id="PTHR43595">
    <property type="entry name" value="37S RIBOSOMAL PROTEIN S26, MITOCHONDRIAL"/>
    <property type="match status" value="1"/>
</dbReference>
<evidence type="ECO:0000313" key="10">
    <source>
        <dbReference type="Proteomes" id="UP000230564"/>
    </source>
</evidence>
<evidence type="ECO:0000256" key="1">
    <source>
        <dbReference type="ARBA" id="ARBA00008714"/>
    </source>
</evidence>
<proteinExistence type="inferred from homology"/>
<feature type="domain" description="Manganese/iron superoxide dismutase C-terminal" evidence="8">
    <location>
        <begin position="103"/>
        <end position="202"/>
    </location>
</feature>
<dbReference type="InterPro" id="IPR019833">
    <property type="entry name" value="Mn/Fe_SOD_BS"/>
</dbReference>
<dbReference type="PIRSF" id="PIRSF000349">
    <property type="entry name" value="SODismutase"/>
    <property type="match status" value="1"/>
</dbReference>
<comment type="caution">
    <text evidence="9">The sequence shown here is derived from an EMBL/GenBank/DDBJ whole genome shotgun (WGS) entry which is preliminary data.</text>
</comment>
<evidence type="ECO:0000259" key="8">
    <source>
        <dbReference type="Pfam" id="PF02777"/>
    </source>
</evidence>
<dbReference type="Pfam" id="PF02777">
    <property type="entry name" value="Sod_Fe_C"/>
    <property type="match status" value="1"/>
</dbReference>
<dbReference type="InterPro" id="IPR019832">
    <property type="entry name" value="Mn/Fe_SOD_C"/>
</dbReference>
<feature type="binding site" evidence="5">
    <location>
        <position position="32"/>
    </location>
    <ligand>
        <name>Mn(2+)</name>
        <dbReference type="ChEBI" id="CHEBI:29035"/>
    </ligand>
</feature>
<dbReference type="PROSITE" id="PS00088">
    <property type="entry name" value="SOD_MN"/>
    <property type="match status" value="1"/>
</dbReference>
<dbReference type="Gene3D" id="1.10.287.990">
    <property type="entry name" value="Fe,Mn superoxide dismutase (SOD) domain"/>
    <property type="match status" value="1"/>
</dbReference>
<evidence type="ECO:0000256" key="5">
    <source>
        <dbReference type="PIRSR" id="PIRSR000349-1"/>
    </source>
</evidence>
<dbReference type="EMBL" id="PCWQ01000012">
    <property type="protein sequence ID" value="PIR06498.1"/>
    <property type="molecule type" value="Genomic_DNA"/>
</dbReference>
<dbReference type="PANTHER" id="PTHR43595:SF2">
    <property type="entry name" value="SMALL RIBOSOMAL SUBUNIT PROTEIN MS42"/>
    <property type="match status" value="1"/>
</dbReference>
<evidence type="ECO:0000256" key="6">
    <source>
        <dbReference type="RuleBase" id="RU000414"/>
    </source>
</evidence>
<evidence type="ECO:0000256" key="3">
    <source>
        <dbReference type="ARBA" id="ARBA00022723"/>
    </source>
</evidence>
<feature type="binding site" evidence="5">
    <location>
        <position position="174"/>
    </location>
    <ligand>
        <name>Mn(2+)</name>
        <dbReference type="ChEBI" id="CHEBI:29035"/>
    </ligand>
</feature>
<accession>A0A2H0NC69</accession>
<reference evidence="9 10" key="1">
    <citation type="submission" date="2017-09" db="EMBL/GenBank/DDBJ databases">
        <title>Depth-based differentiation of microbial function through sediment-hosted aquifers and enrichment of novel symbionts in the deep terrestrial subsurface.</title>
        <authorList>
            <person name="Probst A.J."/>
            <person name="Ladd B."/>
            <person name="Jarett J.K."/>
            <person name="Geller-Mcgrath D.E."/>
            <person name="Sieber C.M."/>
            <person name="Emerson J.B."/>
            <person name="Anantharaman K."/>
            <person name="Thomas B.C."/>
            <person name="Malmstrom R."/>
            <person name="Stieglmeier M."/>
            <person name="Klingl A."/>
            <person name="Woyke T."/>
            <person name="Ryan C.M."/>
            <person name="Banfield J.F."/>
        </authorList>
    </citation>
    <scope>NUCLEOTIDE SEQUENCE [LARGE SCALE GENOMIC DNA]</scope>
    <source>
        <strain evidence="9">CG11_big_fil_rev_8_21_14_0_20_36_20</strain>
    </source>
</reference>
<feature type="binding site" evidence="5">
    <location>
        <position position="170"/>
    </location>
    <ligand>
        <name>Mn(2+)</name>
        <dbReference type="ChEBI" id="CHEBI:29035"/>
    </ligand>
</feature>
<evidence type="ECO:0000256" key="4">
    <source>
        <dbReference type="ARBA" id="ARBA00023002"/>
    </source>
</evidence>
<dbReference type="AlphaFoldDB" id="A0A2H0NC69"/>
<evidence type="ECO:0000313" key="9">
    <source>
        <dbReference type="EMBL" id="PIR06498.1"/>
    </source>
</evidence>
<dbReference type="SUPFAM" id="SSF46609">
    <property type="entry name" value="Fe,Mn superoxide dismutase (SOD), N-terminal domain"/>
    <property type="match status" value="1"/>
</dbReference>
<dbReference type="FunFam" id="1.10.287.990:FF:000001">
    <property type="entry name" value="Superoxide dismutase"/>
    <property type="match status" value="1"/>
</dbReference>
<dbReference type="InterPro" id="IPR001189">
    <property type="entry name" value="Mn/Fe_SOD"/>
</dbReference>
<dbReference type="EC" id="1.15.1.1" evidence="2 6"/>
<dbReference type="FunFam" id="3.55.40.20:FF:000004">
    <property type="entry name" value="Superoxide dismutase [Fe]"/>
    <property type="match status" value="1"/>
</dbReference>
<dbReference type="GO" id="GO:0046872">
    <property type="term" value="F:metal ion binding"/>
    <property type="evidence" value="ECO:0007669"/>
    <property type="project" value="UniProtKB-KW"/>
</dbReference>
<dbReference type="Gene3D" id="3.55.40.20">
    <property type="entry name" value="Iron/manganese superoxide dismutase, C-terminal domain"/>
    <property type="match status" value="1"/>
</dbReference>
<keyword evidence="4 6" id="KW-0560">Oxidoreductase</keyword>
<comment type="similarity">
    <text evidence="1 6">Belongs to the iron/manganese superoxide dismutase family.</text>
</comment>
<dbReference type="InterPro" id="IPR019831">
    <property type="entry name" value="Mn/Fe_SOD_N"/>
</dbReference>
<protein>
    <recommendedName>
        <fullName evidence="2 6">Superoxide dismutase</fullName>
        <ecNumber evidence="2 6">1.15.1.1</ecNumber>
    </recommendedName>
</protein>
<dbReference type="Proteomes" id="UP000230564">
    <property type="component" value="Unassembled WGS sequence"/>
</dbReference>
<name>A0A2H0NC69_9BACT</name>
<dbReference type="InterPro" id="IPR036314">
    <property type="entry name" value="SOD_C_sf"/>
</dbReference>
<dbReference type="Pfam" id="PF00081">
    <property type="entry name" value="Sod_Fe_N"/>
    <property type="match status" value="1"/>
</dbReference>
<organism evidence="9 10">
    <name type="scientific">Candidatus Komeilibacteria bacterium CG11_big_fil_rev_8_21_14_0_20_36_20</name>
    <dbReference type="NCBI Taxonomy" id="1974477"/>
    <lineage>
        <taxon>Bacteria</taxon>
        <taxon>Candidatus Komeiliibacteriota</taxon>
    </lineage>
</organism>
<evidence type="ECO:0000256" key="2">
    <source>
        <dbReference type="ARBA" id="ARBA00012682"/>
    </source>
</evidence>
<dbReference type="GO" id="GO:0005737">
    <property type="term" value="C:cytoplasm"/>
    <property type="evidence" value="ECO:0007669"/>
    <property type="project" value="TreeGrafter"/>
</dbReference>
<keyword evidence="3 5" id="KW-0479">Metal-binding</keyword>